<evidence type="ECO:0000313" key="3">
    <source>
        <dbReference type="Proteomes" id="UP001152795"/>
    </source>
</evidence>
<sequence length="120" mass="13696">MFRRKVKSVDYAAIHERYQDTALVIYKKQQQELKGRSDKRTSRKQSIRRLPGSLRWSNRGESSNDSAQRRNNDVSAVLSTAHIEDDFRERGDEGVISADNDGEGLEENRLGVQSKVCSVL</sequence>
<dbReference type="AlphaFoldDB" id="A0A6S7HBS3"/>
<evidence type="ECO:0000256" key="1">
    <source>
        <dbReference type="SAM" id="MobiDB-lite"/>
    </source>
</evidence>
<keyword evidence="3" id="KW-1185">Reference proteome</keyword>
<organism evidence="2 3">
    <name type="scientific">Paramuricea clavata</name>
    <name type="common">Red gorgonian</name>
    <name type="synonym">Violescent sea-whip</name>
    <dbReference type="NCBI Taxonomy" id="317549"/>
    <lineage>
        <taxon>Eukaryota</taxon>
        <taxon>Metazoa</taxon>
        <taxon>Cnidaria</taxon>
        <taxon>Anthozoa</taxon>
        <taxon>Octocorallia</taxon>
        <taxon>Malacalcyonacea</taxon>
        <taxon>Plexauridae</taxon>
        <taxon>Paramuricea</taxon>
    </lineage>
</organism>
<protein>
    <submittedName>
        <fullName evidence="2">Uncharacterized protein</fullName>
    </submittedName>
</protein>
<proteinExistence type="predicted"/>
<dbReference type="Proteomes" id="UP001152795">
    <property type="component" value="Unassembled WGS sequence"/>
</dbReference>
<evidence type="ECO:0000313" key="2">
    <source>
        <dbReference type="EMBL" id="CAB3993447.1"/>
    </source>
</evidence>
<dbReference type="EMBL" id="CACRXK020002263">
    <property type="protein sequence ID" value="CAB3993447.1"/>
    <property type="molecule type" value="Genomic_DNA"/>
</dbReference>
<feature type="compositionally biased region" description="Polar residues" evidence="1">
    <location>
        <begin position="55"/>
        <end position="66"/>
    </location>
</feature>
<accession>A0A6S7HBS3</accession>
<name>A0A6S7HBS3_PARCT</name>
<comment type="caution">
    <text evidence="2">The sequence shown here is derived from an EMBL/GenBank/DDBJ whole genome shotgun (WGS) entry which is preliminary data.</text>
</comment>
<feature type="compositionally biased region" description="Basic and acidic residues" evidence="1">
    <location>
        <begin position="30"/>
        <end position="40"/>
    </location>
</feature>
<reference evidence="2" key="1">
    <citation type="submission" date="2020-04" db="EMBL/GenBank/DDBJ databases">
        <authorList>
            <person name="Alioto T."/>
            <person name="Alioto T."/>
            <person name="Gomez Garrido J."/>
        </authorList>
    </citation>
    <scope>NUCLEOTIDE SEQUENCE</scope>
    <source>
        <strain evidence="2">A484AB</strain>
    </source>
</reference>
<gene>
    <name evidence="2" type="ORF">PACLA_8A053311</name>
</gene>
<feature type="region of interest" description="Disordered" evidence="1">
    <location>
        <begin position="30"/>
        <end position="75"/>
    </location>
</feature>